<dbReference type="InterPro" id="IPR043128">
    <property type="entry name" value="Rev_trsase/Diguanyl_cyclase"/>
</dbReference>
<keyword evidence="1" id="KW-1133">Transmembrane helix</keyword>
<dbReference type="InterPro" id="IPR001633">
    <property type="entry name" value="EAL_dom"/>
</dbReference>
<dbReference type="PROSITE" id="PS50883">
    <property type="entry name" value="EAL"/>
    <property type="match status" value="1"/>
</dbReference>
<dbReference type="PROSITE" id="PS50887">
    <property type="entry name" value="GGDEF"/>
    <property type="match status" value="1"/>
</dbReference>
<dbReference type="InterPro" id="IPR000160">
    <property type="entry name" value="GGDEF_dom"/>
</dbReference>
<proteinExistence type="predicted"/>
<sequence length="657" mass="73809">MNRILAAIIFSLFISTGYISFLVHERQQELQKLTHYASSWSAGQLVSEYYRFESWLSLYTIDESMTLDDVRLHLDIMLSQSDLLKQGDLGQYINSNESLHELAVKLDNTLNYLDTHLETMTRPELQKYLRVMYSLDGPLSRLSSGALNKDLNLINNANSKIQTLYSIYSAISVLLIILSAILGVLIFYQNRNILKAHIQVKSLAGELQESKEKLQIQNTKLEYDVYHDPLTELSNRLFFWDNLNKTIKLADANKSSVTVMLFDLDRFKEVNDTYGHDAGDMLLRLIAQRLISMGLPSDMLYRLGGDEFAFLTSDLAESQAVSMAQKICDCINQPYTIYSAVINITTCVGIVNSDTERRSDYLYKFADLALYEAKNEGAGKIKVFRQRMLDKLLESRTLEHDMALALVNKEFVVYYQPIVDSYSREIYSYEALIRWMHPLKGLLSPDTFIPVAEKTGMISEMGKSVLEMACREAASWAVPVKISVNVSPVQLSSKTFAGIVMSILKETGLAADRLELEVTESSLFTDNNTPLNTLNKLRALGVKISIDDFGTGYSSLSRLSRLAFDKIKIDKSFVNSISTQGDALNIIKLITGMAKSLSMKTIAEGVETQEQLESLQALGCDFAQGYLFSKPLPFIAGEIKNGEFSNDPSTLLKAPHG</sequence>
<dbReference type="SUPFAM" id="SSF55073">
    <property type="entry name" value="Nucleotide cyclase"/>
    <property type="match status" value="1"/>
</dbReference>
<protein>
    <submittedName>
        <fullName evidence="4">Bifunctional diguanylate cyclase/phosphodiesterase</fullName>
    </submittedName>
</protein>
<dbReference type="SUPFAM" id="SSF141868">
    <property type="entry name" value="EAL domain-like"/>
    <property type="match status" value="1"/>
</dbReference>
<dbReference type="EMBL" id="VTFR01000004">
    <property type="protein sequence ID" value="TYT33717.1"/>
    <property type="molecule type" value="Genomic_DNA"/>
</dbReference>
<dbReference type="RefSeq" id="WP_100777495.1">
    <property type="nucleotide sequence ID" value="NZ_CBCYIZ010000010.1"/>
</dbReference>
<dbReference type="Pfam" id="PF00563">
    <property type="entry name" value="EAL"/>
    <property type="match status" value="1"/>
</dbReference>
<dbReference type="SMART" id="SM00267">
    <property type="entry name" value="GGDEF"/>
    <property type="match status" value="1"/>
</dbReference>
<reference evidence="4 5" key="1">
    <citation type="submission" date="2019-08" db="EMBL/GenBank/DDBJ databases">
        <title>The draft genome of Lelliottia nimipressuralis strain CICC 24156.</title>
        <authorList>
            <person name="Wu W."/>
            <person name="Feng Y."/>
            <person name="Zong Z."/>
        </authorList>
    </citation>
    <scope>NUCLEOTIDE SEQUENCE [LARGE SCALE GENOMIC DNA]</scope>
    <source>
        <strain evidence="4 5">CICC 24156</strain>
    </source>
</reference>
<keyword evidence="5" id="KW-1185">Reference proteome</keyword>
<dbReference type="CDD" id="cd01948">
    <property type="entry name" value="EAL"/>
    <property type="match status" value="1"/>
</dbReference>
<evidence type="ECO:0000313" key="5">
    <source>
        <dbReference type="Proteomes" id="UP000323910"/>
    </source>
</evidence>
<dbReference type="InterPro" id="IPR035919">
    <property type="entry name" value="EAL_sf"/>
</dbReference>
<accession>A0ABY3P3W0</accession>
<organism evidence="4 5">
    <name type="scientific">Lelliottia nimipressuralis</name>
    <dbReference type="NCBI Taxonomy" id="69220"/>
    <lineage>
        <taxon>Bacteria</taxon>
        <taxon>Pseudomonadati</taxon>
        <taxon>Pseudomonadota</taxon>
        <taxon>Gammaproteobacteria</taxon>
        <taxon>Enterobacterales</taxon>
        <taxon>Enterobacteriaceae</taxon>
        <taxon>Lelliottia</taxon>
    </lineage>
</organism>
<evidence type="ECO:0000259" key="2">
    <source>
        <dbReference type="PROSITE" id="PS50883"/>
    </source>
</evidence>
<dbReference type="Proteomes" id="UP000323910">
    <property type="component" value="Unassembled WGS sequence"/>
</dbReference>
<dbReference type="Gene3D" id="3.30.70.270">
    <property type="match status" value="1"/>
</dbReference>
<dbReference type="InterPro" id="IPR029787">
    <property type="entry name" value="Nucleotide_cyclase"/>
</dbReference>
<gene>
    <name evidence="4" type="ORF">FZO59_10800</name>
</gene>
<keyword evidence="1" id="KW-0472">Membrane</keyword>
<name>A0ABY3P3W0_9ENTR</name>
<dbReference type="Gene3D" id="3.20.20.450">
    <property type="entry name" value="EAL domain"/>
    <property type="match status" value="1"/>
</dbReference>
<evidence type="ECO:0000256" key="1">
    <source>
        <dbReference type="SAM" id="Phobius"/>
    </source>
</evidence>
<dbReference type="NCBIfam" id="TIGR00254">
    <property type="entry name" value="GGDEF"/>
    <property type="match status" value="1"/>
</dbReference>
<evidence type="ECO:0000313" key="4">
    <source>
        <dbReference type="EMBL" id="TYT33717.1"/>
    </source>
</evidence>
<dbReference type="PANTHER" id="PTHR44757">
    <property type="entry name" value="DIGUANYLATE CYCLASE DGCP"/>
    <property type="match status" value="1"/>
</dbReference>
<dbReference type="CDD" id="cd01949">
    <property type="entry name" value="GGDEF"/>
    <property type="match status" value="1"/>
</dbReference>
<dbReference type="PANTHER" id="PTHR44757:SF4">
    <property type="entry name" value="DIGUANYLATE CYCLASE DGCE-RELATED"/>
    <property type="match status" value="1"/>
</dbReference>
<evidence type="ECO:0000259" key="3">
    <source>
        <dbReference type="PROSITE" id="PS50887"/>
    </source>
</evidence>
<feature type="domain" description="GGDEF" evidence="3">
    <location>
        <begin position="255"/>
        <end position="386"/>
    </location>
</feature>
<dbReference type="InterPro" id="IPR052155">
    <property type="entry name" value="Biofilm_reg_signaling"/>
</dbReference>
<feature type="transmembrane region" description="Helical" evidence="1">
    <location>
        <begin position="165"/>
        <end position="188"/>
    </location>
</feature>
<comment type="caution">
    <text evidence="4">The sequence shown here is derived from an EMBL/GenBank/DDBJ whole genome shotgun (WGS) entry which is preliminary data.</text>
</comment>
<keyword evidence="1" id="KW-0812">Transmembrane</keyword>
<dbReference type="Pfam" id="PF00990">
    <property type="entry name" value="GGDEF"/>
    <property type="match status" value="1"/>
</dbReference>
<dbReference type="SMART" id="SM00052">
    <property type="entry name" value="EAL"/>
    <property type="match status" value="1"/>
</dbReference>
<feature type="domain" description="EAL" evidence="2">
    <location>
        <begin position="395"/>
        <end position="645"/>
    </location>
</feature>